<evidence type="ECO:0000313" key="3">
    <source>
        <dbReference type="EMBL" id="RKS69142.1"/>
    </source>
</evidence>
<gene>
    <name evidence="3" type="ORF">BZB76_6281</name>
</gene>
<dbReference type="RefSeq" id="WP_121437923.1">
    <property type="nucleotide sequence ID" value="NZ_RBWU01000007.1"/>
</dbReference>
<proteinExistence type="predicted"/>
<feature type="region of interest" description="Disordered" evidence="1">
    <location>
        <begin position="22"/>
        <end position="41"/>
    </location>
</feature>
<evidence type="ECO:0000256" key="1">
    <source>
        <dbReference type="SAM" id="MobiDB-lite"/>
    </source>
</evidence>
<dbReference type="InterPro" id="IPR025406">
    <property type="entry name" value="DUF4132"/>
</dbReference>
<sequence>MSTRGGTAEDTWEMPDTWLRALHPRRDRPGPWRRPRSDASAAETVRDIIDRTAATVENVLAQPDTPPSLTEHGRAYLKGEATPLGAAVVAGIVVNARGLAAFGGTDPFRDAWVTEHGLPFAACAYAQLSLITVGHYYVHSTGGWVGVKDRGPDDHLDVWWAEKDVARHLRALLAAADDDVYDEAVAGLEECRRTPLQKMVVSYLVPTRRDWADEVCSLAPDLPVSCDKRRWMLFCSLGAPDQLARLSPVLDRGELTGGIVPTLVDGIGAAGAVPALTSALDADHLGADRDRAALGFLGNLDCDEAFQALVDRADRPHVTAALGVAAQRFPARALRLLARRAGTPAVAESLRAHVRAHPALVAEMLPGLPEESRTAIEALRDSTAPAPEAPPGTLPPLLTAPPWTRPRTKTKPVVIKDLLPPGLRTIAWKPGERDAWNTEHPHLWTRIERMDWPTRVAEFKKGEPAAEDIAYLFAKGPEDLVRPLLADWEPSVFWAVDVWMPAVVSRFELDALNAVLSVARRRPAEAGALLLPYLADEVAVLMADWLVRLKQVGRTARAWFRRHGPAAVPALLPAALGPSGRERRAAEAALRLIAADHGSAAVVAAARAHDAGAAEAVETFLSAGLLEALPAKTPVLGHWADVRPLPQILLRDRTHALPPASAEHVLTMLALCKPGEPYAGVDVVRELCDPESLAEFGRAVFTRWDAAGAPSKESWALTQLGLTGDDETVRLLASRIRAWPGERGSAKAAAGLDVLASIGTDAALTHLHDIARGVRFESLRTRAQEKIEEVAGALDLTTDQLADRLIPDFGLAADGTLTLDYGPRRFTVGFDERLQPYVTDQDGRRRKTLPKPGAKDDPDLAPAAHTAFAALKKDVRTVAADQIHRLEDRMVMRHRWSAHEFRELLVGHPLVRHLVRRLVWLADDGTTTTAFRVAEDGTFADVHDDDLALTTASVRIAHPVELGDSLASWSEVFDDYEILQPFPQLLRPVRHLTDEDRAGDRLTRFENLTIPVERFLAFTAQGWQHGRSERSNFANWFHRRVTPDYFLVINVDPGVFIAAPNMDPTLTLRMVALTKRPEQIWLGEDPTATFADLDPVTASEILNDLVALS</sequence>
<accession>A0A495QBS5</accession>
<dbReference type="Pfam" id="PF13569">
    <property type="entry name" value="DUF4132"/>
    <property type="match status" value="1"/>
</dbReference>
<evidence type="ECO:0000259" key="2">
    <source>
        <dbReference type="Pfam" id="PF13569"/>
    </source>
</evidence>
<feature type="region of interest" description="Disordered" evidence="1">
    <location>
        <begin position="382"/>
        <end position="407"/>
    </location>
</feature>
<feature type="region of interest" description="Disordered" evidence="1">
    <location>
        <begin position="840"/>
        <end position="860"/>
    </location>
</feature>
<organism evidence="3 4">
    <name type="scientific">Actinomadura pelletieri DSM 43383</name>
    <dbReference type="NCBI Taxonomy" id="1120940"/>
    <lineage>
        <taxon>Bacteria</taxon>
        <taxon>Bacillati</taxon>
        <taxon>Actinomycetota</taxon>
        <taxon>Actinomycetes</taxon>
        <taxon>Streptosporangiales</taxon>
        <taxon>Thermomonosporaceae</taxon>
        <taxon>Actinomadura</taxon>
    </lineage>
</organism>
<dbReference type="AlphaFoldDB" id="A0A495QBS5"/>
<evidence type="ECO:0000313" key="4">
    <source>
        <dbReference type="Proteomes" id="UP000274601"/>
    </source>
</evidence>
<dbReference type="OrthoDB" id="4554725at2"/>
<dbReference type="EMBL" id="RBWU01000007">
    <property type="protein sequence ID" value="RKS69142.1"/>
    <property type="molecule type" value="Genomic_DNA"/>
</dbReference>
<feature type="compositionally biased region" description="Basic residues" evidence="1">
    <location>
        <begin position="22"/>
        <end position="34"/>
    </location>
</feature>
<keyword evidence="4" id="KW-1185">Reference proteome</keyword>
<dbReference type="Proteomes" id="UP000274601">
    <property type="component" value="Unassembled WGS sequence"/>
</dbReference>
<protein>
    <submittedName>
        <fullName evidence="3">Uncharacterized protein DUF4132</fullName>
    </submittedName>
</protein>
<reference evidence="3 4" key="1">
    <citation type="submission" date="2018-10" db="EMBL/GenBank/DDBJ databases">
        <title>Genomic Encyclopedia of Archaeal and Bacterial Type Strains, Phase II (KMG-II): from individual species to whole genera.</title>
        <authorList>
            <person name="Goeker M."/>
        </authorList>
    </citation>
    <scope>NUCLEOTIDE SEQUENCE [LARGE SCALE GENOMIC DNA]</scope>
    <source>
        <strain evidence="3 4">DSM 43383</strain>
    </source>
</reference>
<feature type="domain" description="DUF4132" evidence="2">
    <location>
        <begin position="843"/>
        <end position="1023"/>
    </location>
</feature>
<name>A0A495QBS5_9ACTN</name>
<comment type="caution">
    <text evidence="3">The sequence shown here is derived from an EMBL/GenBank/DDBJ whole genome shotgun (WGS) entry which is preliminary data.</text>
</comment>